<dbReference type="AlphaFoldDB" id="A0A5M8FDB1"/>
<feature type="transmembrane region" description="Helical" evidence="14">
    <location>
        <begin position="261"/>
        <end position="282"/>
    </location>
</feature>
<feature type="transmembrane region" description="Helical" evidence="14">
    <location>
        <begin position="96"/>
        <end position="116"/>
    </location>
</feature>
<comment type="miscellaneous">
    <text evidence="14">Bacitracin is thought to be involved in the inhibition of peptidoglycan synthesis by sequestering undecaprenyl diphosphate, thereby reducing the pool of lipid carrier available.</text>
</comment>
<evidence type="ECO:0000256" key="2">
    <source>
        <dbReference type="ARBA" id="ARBA00010621"/>
    </source>
</evidence>
<keyword evidence="10 14" id="KW-0046">Antibiotic resistance</keyword>
<dbReference type="GO" id="GO:0005886">
    <property type="term" value="C:plasma membrane"/>
    <property type="evidence" value="ECO:0007669"/>
    <property type="project" value="UniProtKB-SubCell"/>
</dbReference>
<evidence type="ECO:0000256" key="14">
    <source>
        <dbReference type="HAMAP-Rule" id="MF_01006"/>
    </source>
</evidence>
<feature type="transmembrane region" description="Helical" evidence="14">
    <location>
        <begin position="233"/>
        <end position="255"/>
    </location>
</feature>
<feature type="transmembrane region" description="Helical" evidence="14">
    <location>
        <begin position="128"/>
        <end position="148"/>
    </location>
</feature>
<dbReference type="GO" id="GO:0046677">
    <property type="term" value="P:response to antibiotic"/>
    <property type="evidence" value="ECO:0007669"/>
    <property type="project" value="UniProtKB-UniRule"/>
</dbReference>
<dbReference type="HAMAP" id="MF_01006">
    <property type="entry name" value="Undec_diphosphatase"/>
    <property type="match status" value="1"/>
</dbReference>
<comment type="function">
    <text evidence="14">Catalyzes the dephosphorylation of undecaprenyl diphosphate (UPP). Confers resistance to bacitracin.</text>
</comment>
<keyword evidence="9 14" id="KW-0472">Membrane</keyword>
<evidence type="ECO:0000256" key="7">
    <source>
        <dbReference type="ARBA" id="ARBA00022801"/>
    </source>
</evidence>
<evidence type="ECO:0000256" key="12">
    <source>
        <dbReference type="ARBA" id="ARBA00032932"/>
    </source>
</evidence>
<evidence type="ECO:0000256" key="8">
    <source>
        <dbReference type="ARBA" id="ARBA00022989"/>
    </source>
</evidence>
<evidence type="ECO:0000313" key="16">
    <source>
        <dbReference type="Proteomes" id="UP000322981"/>
    </source>
</evidence>
<keyword evidence="14" id="KW-0573">Peptidoglycan synthesis</keyword>
<dbReference type="GO" id="GO:0008360">
    <property type="term" value="P:regulation of cell shape"/>
    <property type="evidence" value="ECO:0007669"/>
    <property type="project" value="UniProtKB-KW"/>
</dbReference>
<keyword evidence="5 14" id="KW-1003">Cell membrane</keyword>
<feature type="transmembrane region" description="Helical" evidence="14">
    <location>
        <begin position="65"/>
        <end position="84"/>
    </location>
</feature>
<evidence type="ECO:0000256" key="3">
    <source>
        <dbReference type="ARBA" id="ARBA00012374"/>
    </source>
</evidence>
<dbReference type="InterPro" id="IPR003824">
    <property type="entry name" value="UppP"/>
</dbReference>
<keyword evidence="6 14" id="KW-0812">Transmembrane</keyword>
<comment type="catalytic activity">
    <reaction evidence="13 14">
        <text>di-trans,octa-cis-undecaprenyl diphosphate + H2O = di-trans,octa-cis-undecaprenyl phosphate + phosphate + H(+)</text>
        <dbReference type="Rhea" id="RHEA:28094"/>
        <dbReference type="ChEBI" id="CHEBI:15377"/>
        <dbReference type="ChEBI" id="CHEBI:15378"/>
        <dbReference type="ChEBI" id="CHEBI:43474"/>
        <dbReference type="ChEBI" id="CHEBI:58405"/>
        <dbReference type="ChEBI" id="CHEBI:60392"/>
        <dbReference type="EC" id="3.6.1.27"/>
    </reaction>
</comment>
<feature type="transmembrane region" description="Helical" evidence="14">
    <location>
        <begin position="160"/>
        <end position="180"/>
    </location>
</feature>
<keyword evidence="7 14" id="KW-0378">Hydrolase</keyword>
<dbReference type="OrthoDB" id="9808289at2"/>
<keyword evidence="14" id="KW-0961">Cell wall biogenesis/degradation</keyword>
<proteinExistence type="inferred from homology"/>
<evidence type="ECO:0000256" key="13">
    <source>
        <dbReference type="ARBA" id="ARBA00047594"/>
    </source>
</evidence>
<feature type="transmembrane region" description="Helical" evidence="14">
    <location>
        <begin position="200"/>
        <end position="221"/>
    </location>
</feature>
<organism evidence="15 16">
    <name type="scientific">Thiohalocapsa marina</name>
    <dbReference type="NCBI Taxonomy" id="424902"/>
    <lineage>
        <taxon>Bacteria</taxon>
        <taxon>Pseudomonadati</taxon>
        <taxon>Pseudomonadota</taxon>
        <taxon>Gammaproteobacteria</taxon>
        <taxon>Chromatiales</taxon>
        <taxon>Chromatiaceae</taxon>
        <taxon>Thiohalocapsa</taxon>
    </lineage>
</organism>
<evidence type="ECO:0000256" key="1">
    <source>
        <dbReference type="ARBA" id="ARBA00004651"/>
    </source>
</evidence>
<dbReference type="PANTHER" id="PTHR30622:SF4">
    <property type="entry name" value="UNDECAPRENYL-DIPHOSPHATASE"/>
    <property type="match status" value="1"/>
</dbReference>
<dbReference type="EMBL" id="VWXX01000057">
    <property type="protein sequence ID" value="KAA6181890.1"/>
    <property type="molecule type" value="Genomic_DNA"/>
</dbReference>
<reference evidence="15 16" key="1">
    <citation type="submission" date="2019-09" db="EMBL/GenBank/DDBJ databases">
        <title>Whole-genome sequence of the purple sulfur bacterium Thiohalocapsa marina DSM 19078.</title>
        <authorList>
            <person name="Kyndt J.A."/>
            <person name="Meyer T.E."/>
        </authorList>
    </citation>
    <scope>NUCLEOTIDE SEQUENCE [LARGE SCALE GENOMIC DNA]</scope>
    <source>
        <strain evidence="15 16">DSM 19078</strain>
    </source>
</reference>
<gene>
    <name evidence="14" type="primary">uppP</name>
    <name evidence="15" type="ORF">F2Q65_18625</name>
</gene>
<evidence type="ECO:0000256" key="10">
    <source>
        <dbReference type="ARBA" id="ARBA00023251"/>
    </source>
</evidence>
<dbReference type="GO" id="GO:0071555">
    <property type="term" value="P:cell wall organization"/>
    <property type="evidence" value="ECO:0007669"/>
    <property type="project" value="UniProtKB-KW"/>
</dbReference>
<evidence type="ECO:0000256" key="6">
    <source>
        <dbReference type="ARBA" id="ARBA00022692"/>
    </source>
</evidence>
<feature type="transmembrane region" description="Helical" evidence="14">
    <location>
        <begin position="6"/>
        <end position="29"/>
    </location>
</feature>
<dbReference type="NCBIfam" id="TIGR00753">
    <property type="entry name" value="undec_PP_bacA"/>
    <property type="match status" value="1"/>
</dbReference>
<evidence type="ECO:0000256" key="4">
    <source>
        <dbReference type="ARBA" id="ARBA00021581"/>
    </source>
</evidence>
<protein>
    <recommendedName>
        <fullName evidence="4 14">Undecaprenyl-diphosphatase</fullName>
        <ecNumber evidence="3 14">3.6.1.27</ecNumber>
    </recommendedName>
    <alternativeName>
        <fullName evidence="12 14">Bacitracin resistance protein</fullName>
    </alternativeName>
    <alternativeName>
        <fullName evidence="11 14">Undecaprenyl pyrophosphate phosphatase</fullName>
    </alternativeName>
</protein>
<dbReference type="GO" id="GO:0009252">
    <property type="term" value="P:peptidoglycan biosynthetic process"/>
    <property type="evidence" value="ECO:0007669"/>
    <property type="project" value="UniProtKB-KW"/>
</dbReference>
<keyword evidence="16" id="KW-1185">Reference proteome</keyword>
<dbReference type="EC" id="3.6.1.27" evidence="3 14"/>
<name>A0A5M8FDB1_9GAMM</name>
<evidence type="ECO:0000313" key="15">
    <source>
        <dbReference type="EMBL" id="KAA6181890.1"/>
    </source>
</evidence>
<keyword evidence="14" id="KW-0133">Cell shape</keyword>
<comment type="subcellular location">
    <subcellularLocation>
        <location evidence="1 14">Cell membrane</location>
        <topology evidence="1 14">Multi-pass membrane protein</topology>
    </subcellularLocation>
</comment>
<keyword evidence="8 14" id="KW-1133">Transmembrane helix</keyword>
<dbReference type="Proteomes" id="UP000322981">
    <property type="component" value="Unassembled WGS sequence"/>
</dbReference>
<dbReference type="Pfam" id="PF02673">
    <property type="entry name" value="BacA"/>
    <property type="match status" value="1"/>
</dbReference>
<comment type="similarity">
    <text evidence="2 14">Belongs to the UppP family.</text>
</comment>
<dbReference type="NCBIfam" id="NF001393">
    <property type="entry name" value="PRK00281.2-4"/>
    <property type="match status" value="1"/>
</dbReference>
<evidence type="ECO:0000256" key="11">
    <source>
        <dbReference type="ARBA" id="ARBA00032707"/>
    </source>
</evidence>
<evidence type="ECO:0000256" key="5">
    <source>
        <dbReference type="ARBA" id="ARBA00022475"/>
    </source>
</evidence>
<dbReference type="RefSeq" id="WP_150094899.1">
    <property type="nucleotide sequence ID" value="NZ_JBFUOH010000135.1"/>
</dbReference>
<comment type="caution">
    <text evidence="15">The sequence shown here is derived from an EMBL/GenBank/DDBJ whole genome shotgun (WGS) entry which is preliminary data.</text>
</comment>
<evidence type="ECO:0000256" key="9">
    <source>
        <dbReference type="ARBA" id="ARBA00023136"/>
    </source>
</evidence>
<dbReference type="PANTHER" id="PTHR30622">
    <property type="entry name" value="UNDECAPRENYL-DIPHOSPHATASE"/>
    <property type="match status" value="1"/>
</dbReference>
<dbReference type="GO" id="GO:0050380">
    <property type="term" value="F:undecaprenyl-diphosphatase activity"/>
    <property type="evidence" value="ECO:0007669"/>
    <property type="project" value="UniProtKB-UniRule"/>
</dbReference>
<sequence length="283" mass="30607">MDTLQIALLAFVQGLTEFLPISSSGHLILTPLLFGYELQDLSFDIAVHLGTLLAVLTYFRRDLLAIGVGMAGSLAGGMVGNRLRRRALSPAAAADARLGWMVVLATLPILVLGLPLKTLLDGLRQDDQLIALVVASTTIGFGLLLWYADVRGRHRLDLHAINWAAALIIGCFQAIAIIPGTSRSGITITAGLFLGLTRQAASRFSFLLSIPTISLAGLLAGRELLESAVPVDWHALWLGALLSFVVAYLSIHLFLRFIERVSMLPFVLYRLLLGGLILFLLLM</sequence>
<accession>A0A5M8FDB1</accession>